<dbReference type="SMART" id="SM00248">
    <property type="entry name" value="ANK"/>
    <property type="match status" value="5"/>
</dbReference>
<feature type="region of interest" description="Disordered" evidence="4">
    <location>
        <begin position="393"/>
        <end position="494"/>
    </location>
</feature>
<dbReference type="PANTHER" id="PTHR24193:SF121">
    <property type="entry name" value="ADA2A-CONTAINING COMPLEX COMPONENT 3, ISOFORM D"/>
    <property type="match status" value="1"/>
</dbReference>
<feature type="repeat" description="ANK" evidence="3">
    <location>
        <begin position="144"/>
        <end position="176"/>
    </location>
</feature>
<reference evidence="5 6" key="1">
    <citation type="submission" date="2019-07" db="EMBL/GenBank/DDBJ databases">
        <title>Genomes of Cafeteria roenbergensis.</title>
        <authorList>
            <person name="Fischer M.G."/>
            <person name="Hackl T."/>
            <person name="Roman M."/>
        </authorList>
    </citation>
    <scope>NUCLEOTIDE SEQUENCE [LARGE SCALE GENOMIC DNA]</scope>
    <source>
        <strain evidence="5 6">BVI</strain>
    </source>
</reference>
<dbReference type="OMA" id="RELEPCS"/>
<sequence>MATAAMGENAMASALWEAAKAGSTAEASRLLDAGAPVDWNNAAEGGSTALMFAAERGHKDTVELLLDRGADIEAKGRYGSTALVLAAERGHKDTVELLLDRGADIEVKDRYGSTALVLAAERGHKDTVELLLDRGADIEVKDRYGSTALMFAAECGHKDTVELLLDRGADPEAKTTAGKSALTPSVQPANFPAAVFVDMDWLAWHLLSVHRPKLFGTGGEHEGAPHRLSVRPLLDSLASKSGEADLVLSKVRGYTSLPEGAVGELTDGMLAVGGKVHAWPSGPSDDAAAVQRAPGDGPGFASAPTATALATDVVMACAGLDRAHGAQQVVVVGGSPAYTRVLARLASLGRSVSLVCTSAEWQLVVDTLGPAQSGRIRHVEADSELFASMLPTGDEEEEEHDDEQEGEEAATASEDHGEHDSHAHAGGVDPATEASGADTASEGGEAKEEEAAPAAPPAAGRPPARGGDAATASDSDHSSPSSPRPAAAAAPSSAGAGNNLGSAFFATAAKDLARALMETVRSSRPLGTSRRGGTYVTREDLSAALVRSGALLATLRRTKASAMQLAIAHPTVLRLLDEQERETARQHVLSLTAKAQGELPAEPFVIEVMPRRAWGKADVAAQMDARLAADDAEQPSEPKQAEPTKQAETAKQAEPTKQAEPSKQAAPTKPAPRSRKAPTAAKQRSEPPAADAAAAPEAAAAAPVAAAADPAAEEAGSSSEEEVVEEVVTVFLDSEGNEVTIGEDELHLFDFVEEDDDAPAEVPGAPAAPSTPSTPSEAQSVALDAASIRAAAGDASGKAVASALAQVTSALPLPGMPATEALKGTRADIVAVLLALGEKAPSKAKKAELLLALAAAVEGRTGDR</sequence>
<accession>A0A5A8CM88</accession>
<feature type="compositionally biased region" description="Low complexity" evidence="4">
    <location>
        <begin position="461"/>
        <end position="494"/>
    </location>
</feature>
<dbReference type="Pfam" id="PF12796">
    <property type="entry name" value="Ank_2"/>
    <property type="match status" value="1"/>
</dbReference>
<feature type="repeat" description="ANK" evidence="3">
    <location>
        <begin position="78"/>
        <end position="110"/>
    </location>
</feature>
<dbReference type="InterPro" id="IPR036770">
    <property type="entry name" value="Ankyrin_rpt-contain_sf"/>
</dbReference>
<name>A0A5A8CM88_CAFRO</name>
<feature type="compositionally biased region" description="Low complexity" evidence="4">
    <location>
        <begin position="760"/>
        <end position="779"/>
    </location>
</feature>
<dbReference type="Pfam" id="PF00023">
    <property type="entry name" value="Ank"/>
    <property type="match status" value="1"/>
</dbReference>
<organism evidence="5 6">
    <name type="scientific">Cafeteria roenbergensis</name>
    <name type="common">Marine flagellate</name>
    <dbReference type="NCBI Taxonomy" id="33653"/>
    <lineage>
        <taxon>Eukaryota</taxon>
        <taxon>Sar</taxon>
        <taxon>Stramenopiles</taxon>
        <taxon>Bigyra</taxon>
        <taxon>Opalozoa</taxon>
        <taxon>Bicosoecida</taxon>
        <taxon>Cafeteriaceae</taxon>
        <taxon>Cafeteria</taxon>
    </lineage>
</organism>
<keyword evidence="1" id="KW-0677">Repeat</keyword>
<feature type="region of interest" description="Disordered" evidence="4">
    <location>
        <begin position="754"/>
        <end position="779"/>
    </location>
</feature>
<keyword evidence="2 3" id="KW-0040">ANK repeat</keyword>
<gene>
    <name evidence="5" type="ORF">FNF29_02952</name>
</gene>
<evidence type="ECO:0000256" key="3">
    <source>
        <dbReference type="PROSITE-ProRule" id="PRU00023"/>
    </source>
</evidence>
<feature type="repeat" description="ANK" evidence="3">
    <location>
        <begin position="111"/>
        <end position="143"/>
    </location>
</feature>
<dbReference type="PROSITE" id="PS50297">
    <property type="entry name" value="ANK_REP_REGION"/>
    <property type="match status" value="4"/>
</dbReference>
<dbReference type="SUPFAM" id="SSF48403">
    <property type="entry name" value="Ankyrin repeat"/>
    <property type="match status" value="1"/>
</dbReference>
<evidence type="ECO:0000256" key="1">
    <source>
        <dbReference type="ARBA" id="ARBA00022737"/>
    </source>
</evidence>
<comment type="caution">
    <text evidence="5">The sequence shown here is derived from an EMBL/GenBank/DDBJ whole genome shotgun (WGS) entry which is preliminary data.</text>
</comment>
<dbReference type="Gene3D" id="1.25.40.20">
    <property type="entry name" value="Ankyrin repeat-containing domain"/>
    <property type="match status" value="3"/>
</dbReference>
<protein>
    <submittedName>
        <fullName evidence="5">Uncharacterized protein</fullName>
    </submittedName>
</protein>
<keyword evidence="6" id="KW-1185">Reference proteome</keyword>
<evidence type="ECO:0000313" key="6">
    <source>
        <dbReference type="Proteomes" id="UP000323011"/>
    </source>
</evidence>
<evidence type="ECO:0000256" key="4">
    <source>
        <dbReference type="SAM" id="MobiDB-lite"/>
    </source>
</evidence>
<dbReference type="PANTHER" id="PTHR24193">
    <property type="entry name" value="ANKYRIN REPEAT PROTEIN"/>
    <property type="match status" value="1"/>
</dbReference>
<dbReference type="PROSITE" id="PS50088">
    <property type="entry name" value="ANK_REPEAT"/>
    <property type="match status" value="4"/>
</dbReference>
<dbReference type="InterPro" id="IPR002110">
    <property type="entry name" value="Ankyrin_rpt"/>
</dbReference>
<dbReference type="PRINTS" id="PR01415">
    <property type="entry name" value="ANKYRIN"/>
</dbReference>
<dbReference type="GO" id="GO:0045944">
    <property type="term" value="P:positive regulation of transcription by RNA polymerase II"/>
    <property type="evidence" value="ECO:0007669"/>
    <property type="project" value="TreeGrafter"/>
</dbReference>
<evidence type="ECO:0000313" key="5">
    <source>
        <dbReference type="EMBL" id="KAA0153564.1"/>
    </source>
</evidence>
<feature type="region of interest" description="Disordered" evidence="4">
    <location>
        <begin position="629"/>
        <end position="723"/>
    </location>
</feature>
<feature type="repeat" description="ANK" evidence="3">
    <location>
        <begin position="45"/>
        <end position="77"/>
    </location>
</feature>
<feature type="compositionally biased region" description="Acidic residues" evidence="4">
    <location>
        <begin position="393"/>
        <end position="408"/>
    </location>
</feature>
<dbReference type="GO" id="GO:0005634">
    <property type="term" value="C:nucleus"/>
    <property type="evidence" value="ECO:0007669"/>
    <property type="project" value="TreeGrafter"/>
</dbReference>
<feature type="compositionally biased region" description="Basic and acidic residues" evidence="4">
    <location>
        <begin position="413"/>
        <end position="423"/>
    </location>
</feature>
<dbReference type="Proteomes" id="UP000323011">
    <property type="component" value="Unassembled WGS sequence"/>
</dbReference>
<dbReference type="GO" id="GO:0000976">
    <property type="term" value="F:transcription cis-regulatory region binding"/>
    <property type="evidence" value="ECO:0007669"/>
    <property type="project" value="TreeGrafter"/>
</dbReference>
<feature type="compositionally biased region" description="Low complexity" evidence="4">
    <location>
        <begin position="686"/>
        <end position="718"/>
    </location>
</feature>
<dbReference type="AlphaFoldDB" id="A0A5A8CM88"/>
<dbReference type="InterPro" id="IPR050663">
    <property type="entry name" value="Ankyrin-SOCS_Box"/>
</dbReference>
<evidence type="ECO:0000256" key="2">
    <source>
        <dbReference type="ARBA" id="ARBA00023043"/>
    </source>
</evidence>
<dbReference type="EMBL" id="VLTN01000015">
    <property type="protein sequence ID" value="KAA0153564.1"/>
    <property type="molecule type" value="Genomic_DNA"/>
</dbReference>
<proteinExistence type="predicted"/>